<keyword evidence="2 6" id="KW-0238">DNA-binding</keyword>
<keyword evidence="7" id="KW-1185">Reference proteome</keyword>
<sequence>MPVPYLPEDGTSQEYHVSQGATTKRPTIMEVARLAGVSHQTVSRFLKFNGDGMKPATSERIKTAIEQLDYRPNLVARAMRDRRTGRLAILLPTGTAVSSLELLAGATESAHEAGYVVEVVTLGGPPQTWSQRALELSDSGLFEGILSLTSMTLPVQRAGSVPIVVSPDYDEHMRGVGELADASHMAAIIERLAEYGHRRFLHLAGAYAHASAGERRQVYLDTLHRLGLESYGVVDCEWSAQAARRAMLELPAGSGVTAVIGANDLVAAGAIRGAWERGWRVPADLSITGWDNNPVTAFVPPSLTTVDVDHEKLGRRVLARLLAALRGEPAPEEDDEPITRVIWRESTGPARRPA</sequence>
<dbReference type="SUPFAM" id="SSF53822">
    <property type="entry name" value="Periplasmic binding protein-like I"/>
    <property type="match status" value="1"/>
</dbReference>
<evidence type="ECO:0000313" key="7">
    <source>
        <dbReference type="Proteomes" id="UP001499843"/>
    </source>
</evidence>
<dbReference type="Pfam" id="PF13377">
    <property type="entry name" value="Peripla_BP_3"/>
    <property type="match status" value="1"/>
</dbReference>
<dbReference type="EMBL" id="BAAAQX010000061">
    <property type="protein sequence ID" value="GAA2216112.1"/>
    <property type="molecule type" value="Genomic_DNA"/>
</dbReference>
<dbReference type="PROSITE" id="PS00356">
    <property type="entry name" value="HTH_LACI_1"/>
    <property type="match status" value="1"/>
</dbReference>
<evidence type="ECO:0000259" key="5">
    <source>
        <dbReference type="PROSITE" id="PS50932"/>
    </source>
</evidence>
<accession>A0ABN3D2V1</accession>
<feature type="compositionally biased region" description="Polar residues" evidence="4">
    <location>
        <begin position="10"/>
        <end position="21"/>
    </location>
</feature>
<dbReference type="SUPFAM" id="SSF47413">
    <property type="entry name" value="lambda repressor-like DNA-binding domains"/>
    <property type="match status" value="1"/>
</dbReference>
<dbReference type="InterPro" id="IPR046335">
    <property type="entry name" value="LacI/GalR-like_sensor"/>
</dbReference>
<dbReference type="Pfam" id="PF00356">
    <property type="entry name" value="LacI"/>
    <property type="match status" value="1"/>
</dbReference>
<evidence type="ECO:0000256" key="3">
    <source>
        <dbReference type="ARBA" id="ARBA00023163"/>
    </source>
</evidence>
<evidence type="ECO:0000256" key="1">
    <source>
        <dbReference type="ARBA" id="ARBA00023015"/>
    </source>
</evidence>
<dbReference type="CDD" id="cd01392">
    <property type="entry name" value="HTH_LacI"/>
    <property type="match status" value="1"/>
</dbReference>
<evidence type="ECO:0000256" key="2">
    <source>
        <dbReference type="ARBA" id="ARBA00023125"/>
    </source>
</evidence>
<proteinExistence type="predicted"/>
<evidence type="ECO:0000313" key="6">
    <source>
        <dbReference type="EMBL" id="GAA2216112.1"/>
    </source>
</evidence>
<dbReference type="Gene3D" id="1.10.260.40">
    <property type="entry name" value="lambda repressor-like DNA-binding domains"/>
    <property type="match status" value="1"/>
</dbReference>
<keyword evidence="3" id="KW-0804">Transcription</keyword>
<dbReference type="PROSITE" id="PS50932">
    <property type="entry name" value="HTH_LACI_2"/>
    <property type="match status" value="1"/>
</dbReference>
<evidence type="ECO:0000256" key="4">
    <source>
        <dbReference type="SAM" id="MobiDB-lite"/>
    </source>
</evidence>
<dbReference type="Proteomes" id="UP001499843">
    <property type="component" value="Unassembled WGS sequence"/>
</dbReference>
<comment type="caution">
    <text evidence="6">The sequence shown here is derived from an EMBL/GenBank/DDBJ whole genome shotgun (WGS) entry which is preliminary data.</text>
</comment>
<reference evidence="6 7" key="1">
    <citation type="journal article" date="2019" name="Int. J. Syst. Evol. Microbiol.">
        <title>The Global Catalogue of Microorganisms (GCM) 10K type strain sequencing project: providing services to taxonomists for standard genome sequencing and annotation.</title>
        <authorList>
            <consortium name="The Broad Institute Genomics Platform"/>
            <consortium name="The Broad Institute Genome Sequencing Center for Infectious Disease"/>
            <person name="Wu L."/>
            <person name="Ma J."/>
        </authorList>
    </citation>
    <scope>NUCLEOTIDE SEQUENCE [LARGE SCALE GENOMIC DNA]</scope>
    <source>
        <strain evidence="6 7">JCM 16114</strain>
    </source>
</reference>
<dbReference type="PANTHER" id="PTHR30146:SF109">
    <property type="entry name" value="HTH-TYPE TRANSCRIPTIONAL REGULATOR GALS"/>
    <property type="match status" value="1"/>
</dbReference>
<protein>
    <submittedName>
        <fullName evidence="6">LacI family DNA-binding transcriptional regulator</fullName>
    </submittedName>
</protein>
<keyword evidence="1" id="KW-0805">Transcription regulation</keyword>
<name>A0ABN3D2V1_9ACTN</name>
<organism evidence="6 7">
    <name type="scientific">Nonomuraea monospora</name>
    <dbReference type="NCBI Taxonomy" id="568818"/>
    <lineage>
        <taxon>Bacteria</taxon>
        <taxon>Bacillati</taxon>
        <taxon>Actinomycetota</taxon>
        <taxon>Actinomycetes</taxon>
        <taxon>Streptosporangiales</taxon>
        <taxon>Streptosporangiaceae</taxon>
        <taxon>Nonomuraea</taxon>
    </lineage>
</organism>
<dbReference type="InterPro" id="IPR000843">
    <property type="entry name" value="HTH_LacI"/>
</dbReference>
<gene>
    <name evidence="6" type="ORF">GCM10009850_115810</name>
</gene>
<dbReference type="GO" id="GO:0003677">
    <property type="term" value="F:DNA binding"/>
    <property type="evidence" value="ECO:0007669"/>
    <property type="project" value="UniProtKB-KW"/>
</dbReference>
<dbReference type="SMART" id="SM00354">
    <property type="entry name" value="HTH_LACI"/>
    <property type="match status" value="1"/>
</dbReference>
<dbReference type="PANTHER" id="PTHR30146">
    <property type="entry name" value="LACI-RELATED TRANSCRIPTIONAL REPRESSOR"/>
    <property type="match status" value="1"/>
</dbReference>
<dbReference type="InterPro" id="IPR010982">
    <property type="entry name" value="Lambda_DNA-bd_dom_sf"/>
</dbReference>
<dbReference type="Gene3D" id="3.40.50.2300">
    <property type="match status" value="2"/>
</dbReference>
<dbReference type="InterPro" id="IPR028082">
    <property type="entry name" value="Peripla_BP_I"/>
</dbReference>
<feature type="region of interest" description="Disordered" evidence="4">
    <location>
        <begin position="1"/>
        <end position="21"/>
    </location>
</feature>
<feature type="domain" description="HTH lacI-type" evidence="5">
    <location>
        <begin position="26"/>
        <end position="81"/>
    </location>
</feature>